<comment type="function">
    <text evidence="6">May act as a scaffolding protein within caveolar membranes. Interacts directly with G-protein alpha subunits and can functionally regulate their activity.</text>
</comment>
<dbReference type="Pfam" id="PF01146">
    <property type="entry name" value="Caveolin"/>
    <property type="match status" value="1"/>
</dbReference>
<dbReference type="GO" id="GO:0060090">
    <property type="term" value="F:molecular adaptor activity"/>
    <property type="evidence" value="ECO:0007669"/>
    <property type="project" value="TreeGrafter"/>
</dbReference>
<protein>
    <recommendedName>
        <fullName evidence="6">Caveolin</fullName>
    </recommendedName>
</protein>
<evidence type="ECO:0000256" key="5">
    <source>
        <dbReference type="ARBA" id="ARBA00023136"/>
    </source>
</evidence>
<evidence type="ECO:0000256" key="3">
    <source>
        <dbReference type="ARBA" id="ARBA00022475"/>
    </source>
</evidence>
<evidence type="ECO:0000256" key="6">
    <source>
        <dbReference type="RuleBase" id="RU000680"/>
    </source>
</evidence>
<comment type="subcellular location">
    <subcellularLocation>
        <location evidence="1 6">Cell membrane</location>
        <topology evidence="1 6">Peripheral membrane protein</topology>
    </subcellularLocation>
    <subcellularLocation>
        <location evidence="6">Golgi apparatus membrane</location>
        <topology evidence="6">Peripheral membrane protein</topology>
    </subcellularLocation>
    <subcellularLocation>
        <location evidence="6">Membrane</location>
        <location evidence="6">Caveola</location>
        <topology evidence="6">Peripheral membrane protein</topology>
    </subcellularLocation>
</comment>
<dbReference type="OrthoDB" id="5917823at2759"/>
<reference evidence="8" key="1">
    <citation type="submission" date="2022-08" db="UniProtKB">
        <authorList>
            <consortium name="EnsemblMetazoa"/>
        </authorList>
    </citation>
    <scope>IDENTIFICATION</scope>
    <source>
        <strain evidence="8">05x7-T-G4-1.051#20</strain>
    </source>
</reference>
<dbReference type="GO" id="GO:0000139">
    <property type="term" value="C:Golgi membrane"/>
    <property type="evidence" value="ECO:0007669"/>
    <property type="project" value="UniProtKB-SubCell"/>
</dbReference>
<evidence type="ECO:0000256" key="1">
    <source>
        <dbReference type="ARBA" id="ARBA00004202"/>
    </source>
</evidence>
<dbReference type="PANTHER" id="PTHR10844:SF19">
    <property type="entry name" value="CAVEOLIN-2"/>
    <property type="match status" value="1"/>
</dbReference>
<keyword evidence="4 6" id="KW-0333">Golgi apparatus</keyword>
<name>A0A8W8LQK5_MAGGI</name>
<dbReference type="AlphaFoldDB" id="A0A8W8LQK5"/>
<keyword evidence="7" id="KW-0812">Transmembrane</keyword>
<evidence type="ECO:0000256" key="4">
    <source>
        <dbReference type="ARBA" id="ARBA00023034"/>
    </source>
</evidence>
<dbReference type="GO" id="GO:0005901">
    <property type="term" value="C:caveola"/>
    <property type="evidence" value="ECO:0007669"/>
    <property type="project" value="UniProtKB-SubCell"/>
</dbReference>
<evidence type="ECO:0000256" key="7">
    <source>
        <dbReference type="SAM" id="Phobius"/>
    </source>
</evidence>
<keyword evidence="3 6" id="KW-1003">Cell membrane</keyword>
<dbReference type="PANTHER" id="PTHR10844">
    <property type="entry name" value="CAVEOLIN"/>
    <property type="match status" value="1"/>
</dbReference>
<evidence type="ECO:0000313" key="8">
    <source>
        <dbReference type="EnsemblMetazoa" id="G29508.2:cds"/>
    </source>
</evidence>
<dbReference type="EnsemblMetazoa" id="G29508.1">
    <property type="protein sequence ID" value="G29508.1:cds"/>
    <property type="gene ID" value="G29508"/>
</dbReference>
<dbReference type="InterPro" id="IPR001612">
    <property type="entry name" value="Caveolin"/>
</dbReference>
<evidence type="ECO:0000313" key="9">
    <source>
        <dbReference type="Proteomes" id="UP000005408"/>
    </source>
</evidence>
<dbReference type="OMA" id="PICETIG"/>
<accession>A0A8W8LQK5</accession>
<feature type="transmembrane region" description="Helical" evidence="7">
    <location>
        <begin position="58"/>
        <end position="83"/>
    </location>
</feature>
<dbReference type="EnsemblMetazoa" id="G29508.2">
    <property type="protein sequence ID" value="G29508.2:cds"/>
    <property type="gene ID" value="G29508"/>
</dbReference>
<proteinExistence type="inferred from homology"/>
<keyword evidence="5 6" id="KW-0472">Membrane</keyword>
<keyword evidence="9" id="KW-1185">Reference proteome</keyword>
<dbReference type="Proteomes" id="UP000005408">
    <property type="component" value="Unassembled WGS sequence"/>
</dbReference>
<sequence length="129" mass="15039">MATGDLDLFNRDPNEINSHIKVAFEDVLAEPDGIQSNTCVWTLSNLCFRFWRSCTYKLMTLLCGMCIAMYWGCEFSYIAFMHIWYVTPCLRTLEINCVSCQKIYALCINCWIVPFCEACGSLFIHFRRK</sequence>
<evidence type="ECO:0000256" key="2">
    <source>
        <dbReference type="ARBA" id="ARBA00010988"/>
    </source>
</evidence>
<organism evidence="8 9">
    <name type="scientific">Magallana gigas</name>
    <name type="common">Pacific oyster</name>
    <name type="synonym">Crassostrea gigas</name>
    <dbReference type="NCBI Taxonomy" id="29159"/>
    <lineage>
        <taxon>Eukaryota</taxon>
        <taxon>Metazoa</taxon>
        <taxon>Spiralia</taxon>
        <taxon>Lophotrochozoa</taxon>
        <taxon>Mollusca</taxon>
        <taxon>Bivalvia</taxon>
        <taxon>Autobranchia</taxon>
        <taxon>Pteriomorphia</taxon>
        <taxon>Ostreida</taxon>
        <taxon>Ostreoidea</taxon>
        <taxon>Ostreidae</taxon>
        <taxon>Magallana</taxon>
    </lineage>
</organism>
<dbReference type="GO" id="GO:0070836">
    <property type="term" value="P:caveola assembly"/>
    <property type="evidence" value="ECO:0007669"/>
    <property type="project" value="InterPro"/>
</dbReference>
<comment type="similarity">
    <text evidence="2 6">Belongs to the caveolin family.</text>
</comment>
<feature type="transmembrane region" description="Helical" evidence="7">
    <location>
        <begin position="103"/>
        <end position="126"/>
    </location>
</feature>
<keyword evidence="7" id="KW-1133">Transmembrane helix</keyword>